<dbReference type="Gene3D" id="1.10.287.500">
    <property type="entry name" value="Helix hairpin bin"/>
    <property type="match status" value="1"/>
</dbReference>
<evidence type="ECO:0000313" key="2">
    <source>
        <dbReference type="EMBL" id="QQP91169.1"/>
    </source>
</evidence>
<dbReference type="RefSeq" id="WP_201078801.1">
    <property type="nucleotide sequence ID" value="NZ_CP067420.1"/>
</dbReference>
<dbReference type="InterPro" id="IPR007439">
    <property type="entry name" value="Chemotax_Pase_CheZ"/>
</dbReference>
<dbReference type="SUPFAM" id="SSF75708">
    <property type="entry name" value="Chemotaxis phosphatase CheZ"/>
    <property type="match status" value="1"/>
</dbReference>
<dbReference type="Pfam" id="PF04344">
    <property type="entry name" value="CheZ"/>
    <property type="match status" value="1"/>
</dbReference>
<organism evidence="2 3">
    <name type="scientific">Skermanella cutis</name>
    <dbReference type="NCBI Taxonomy" id="2775420"/>
    <lineage>
        <taxon>Bacteria</taxon>
        <taxon>Pseudomonadati</taxon>
        <taxon>Pseudomonadota</taxon>
        <taxon>Alphaproteobacteria</taxon>
        <taxon>Rhodospirillales</taxon>
        <taxon>Azospirillaceae</taxon>
        <taxon>Skermanella</taxon>
    </lineage>
</organism>
<proteinExistence type="predicted"/>
<evidence type="ECO:0000313" key="3">
    <source>
        <dbReference type="Proteomes" id="UP000595197"/>
    </source>
</evidence>
<dbReference type="Proteomes" id="UP000595197">
    <property type="component" value="Chromosome"/>
</dbReference>
<feature type="compositionally biased region" description="Low complexity" evidence="1">
    <location>
        <begin position="258"/>
        <end position="267"/>
    </location>
</feature>
<feature type="compositionally biased region" description="Basic and acidic residues" evidence="1">
    <location>
        <begin position="203"/>
        <end position="215"/>
    </location>
</feature>
<evidence type="ECO:0000256" key="1">
    <source>
        <dbReference type="SAM" id="MobiDB-lite"/>
    </source>
</evidence>
<protein>
    <submittedName>
        <fullName evidence="2">Protein phosphatase CheZ</fullName>
    </submittedName>
</protein>
<name>A0ABX7B9X0_9PROT</name>
<feature type="region of interest" description="Disordered" evidence="1">
    <location>
        <begin position="203"/>
        <end position="222"/>
    </location>
</feature>
<feature type="region of interest" description="Disordered" evidence="1">
    <location>
        <begin position="244"/>
        <end position="288"/>
    </location>
</feature>
<keyword evidence="3" id="KW-1185">Reference proteome</keyword>
<gene>
    <name evidence="2" type="ORF">IGS68_08155</name>
</gene>
<sequence>MTEGGHLPEGDFQQIEEFISRTPRGRLFLREHTRRAQTGVADEVRSLVADLRDLWKQQADANNMVNRVQVLRHELQDMSATISHARREIAALRPTEDGSDRFSTATNELDAIIVSTERASSDILTSAERILDMIGKLREGGDAAELHSRIEGEVMEIFTACSFQDLTGQRTTKVINVLRYIEQRIGSMISIWGVDNIRAEDVPREPADTRPDAHLLHGPSLDGIRQNEVDDLMAGLATAPPAVAAALGGNPDAPPAPARKSPPAAAAEPEEEEPPHPLNQSAIDALFG</sequence>
<reference evidence="2" key="1">
    <citation type="submission" date="2021-02" db="EMBL/GenBank/DDBJ databases">
        <title>Skermanella TT6 skin isolate.</title>
        <authorList>
            <person name="Lee K."/>
            <person name="Ganzorig M."/>
        </authorList>
    </citation>
    <scope>NUCLEOTIDE SEQUENCE</scope>
    <source>
        <strain evidence="2">TT6</strain>
    </source>
</reference>
<dbReference type="EMBL" id="CP067420">
    <property type="protein sequence ID" value="QQP91169.1"/>
    <property type="molecule type" value="Genomic_DNA"/>
</dbReference>
<accession>A0ABX7B9X0</accession>